<dbReference type="Gene3D" id="3.40.50.300">
    <property type="entry name" value="P-loop containing nucleotide triphosphate hydrolases"/>
    <property type="match status" value="2"/>
</dbReference>
<dbReference type="InterPro" id="IPR056755">
    <property type="entry name" value="DSRM_2"/>
</dbReference>
<evidence type="ECO:0000256" key="16">
    <source>
        <dbReference type="ARBA" id="ARBA00035116"/>
    </source>
</evidence>
<feature type="domain" description="RNase III" evidence="19">
    <location>
        <begin position="1229"/>
        <end position="1391"/>
    </location>
</feature>
<dbReference type="GO" id="GO:0030422">
    <property type="term" value="P:siRNA processing"/>
    <property type="evidence" value="ECO:0007669"/>
    <property type="project" value="TreeGrafter"/>
</dbReference>
<evidence type="ECO:0000256" key="5">
    <source>
        <dbReference type="ARBA" id="ARBA00022723"/>
    </source>
</evidence>
<dbReference type="GO" id="GO:0051607">
    <property type="term" value="P:defense response to virus"/>
    <property type="evidence" value="ECO:0007669"/>
    <property type="project" value="UniProtKB-KW"/>
</dbReference>
<proteinExistence type="inferred from homology"/>
<dbReference type="GO" id="GO:0003677">
    <property type="term" value="F:DNA binding"/>
    <property type="evidence" value="ECO:0007669"/>
    <property type="project" value="InterPro"/>
</dbReference>
<evidence type="ECO:0000259" key="23">
    <source>
        <dbReference type="PROSITE" id="PS51327"/>
    </source>
</evidence>
<evidence type="ECO:0000313" key="25">
    <source>
        <dbReference type="Proteomes" id="UP001172155"/>
    </source>
</evidence>
<dbReference type="SMART" id="SM00490">
    <property type="entry name" value="HELICc"/>
    <property type="match status" value="1"/>
</dbReference>
<dbReference type="Pfam" id="PF03368">
    <property type="entry name" value="Dicer_dimer"/>
    <property type="match status" value="1"/>
</dbReference>
<dbReference type="GO" id="GO:0003723">
    <property type="term" value="F:RNA binding"/>
    <property type="evidence" value="ECO:0007669"/>
    <property type="project" value="UniProtKB-UniRule"/>
</dbReference>
<dbReference type="Gene3D" id="3.30.160.380">
    <property type="entry name" value="Dicer dimerisation domain"/>
    <property type="match status" value="1"/>
</dbReference>
<keyword evidence="5" id="KW-0479">Metal-binding</keyword>
<evidence type="ECO:0000259" key="22">
    <source>
        <dbReference type="PROSITE" id="PS51194"/>
    </source>
</evidence>
<dbReference type="PROSITE" id="PS51194">
    <property type="entry name" value="HELICASE_CTER"/>
    <property type="match status" value="1"/>
</dbReference>
<dbReference type="GO" id="GO:0005634">
    <property type="term" value="C:nucleus"/>
    <property type="evidence" value="ECO:0007669"/>
    <property type="project" value="TreeGrafter"/>
</dbReference>
<dbReference type="PROSITE" id="PS51327">
    <property type="entry name" value="DICER_DSRBF"/>
    <property type="match status" value="1"/>
</dbReference>
<dbReference type="FunFam" id="3.40.50.300:FF:000628">
    <property type="entry name" value="Endoribonuclease Dicer"/>
    <property type="match status" value="1"/>
</dbReference>
<dbReference type="PANTHER" id="PTHR14950">
    <property type="entry name" value="DICER-RELATED"/>
    <property type="match status" value="1"/>
</dbReference>
<evidence type="ECO:0000256" key="17">
    <source>
        <dbReference type="PROSITE-ProRule" id="PRU00657"/>
    </source>
</evidence>
<evidence type="ECO:0000256" key="13">
    <source>
        <dbReference type="ARBA" id="ARBA00022884"/>
    </source>
</evidence>
<keyword evidence="7" id="KW-0547">Nucleotide-binding</keyword>
<evidence type="ECO:0000259" key="20">
    <source>
        <dbReference type="PROSITE" id="PS50821"/>
    </source>
</evidence>
<dbReference type="GO" id="GO:0004525">
    <property type="term" value="F:ribonuclease III activity"/>
    <property type="evidence" value="ECO:0007669"/>
    <property type="project" value="InterPro"/>
</dbReference>
<dbReference type="PANTHER" id="PTHR14950:SF62">
    <property type="entry name" value="DICER-LIKE PROTEIN 1"/>
    <property type="match status" value="1"/>
</dbReference>
<protein>
    <recommendedName>
        <fullName evidence="3">Dicer-like protein 1</fullName>
    </recommendedName>
</protein>
<keyword evidence="11" id="KW-0067">ATP-binding</keyword>
<name>A0AA40F4M2_9PEZI</name>
<dbReference type="GO" id="GO:0004386">
    <property type="term" value="F:helicase activity"/>
    <property type="evidence" value="ECO:0007669"/>
    <property type="project" value="UniProtKB-KW"/>
</dbReference>
<comment type="caution">
    <text evidence="24">The sequence shown here is derived from an EMBL/GenBank/DDBJ whole genome shotgun (WGS) entry which is preliminary data.</text>
</comment>
<dbReference type="SMART" id="SM00535">
    <property type="entry name" value="RIBOc"/>
    <property type="match status" value="2"/>
</dbReference>
<dbReference type="Proteomes" id="UP001172155">
    <property type="component" value="Unassembled WGS sequence"/>
</dbReference>
<keyword evidence="9" id="KW-0347">Helicase</keyword>
<keyword evidence="12" id="KW-0460">Magnesium</keyword>
<feature type="region of interest" description="Disordered" evidence="18">
    <location>
        <begin position="1"/>
        <end position="35"/>
    </location>
</feature>
<dbReference type="GO" id="GO:0046872">
    <property type="term" value="F:metal ion binding"/>
    <property type="evidence" value="ECO:0007669"/>
    <property type="project" value="UniProtKB-KW"/>
</dbReference>
<keyword evidence="6" id="KW-0677">Repeat</keyword>
<dbReference type="PROSITE" id="PS50142">
    <property type="entry name" value="RNASE_3_2"/>
    <property type="match status" value="2"/>
</dbReference>
<organism evidence="24 25">
    <name type="scientific">Schizothecium vesticola</name>
    <dbReference type="NCBI Taxonomy" id="314040"/>
    <lineage>
        <taxon>Eukaryota</taxon>
        <taxon>Fungi</taxon>
        <taxon>Dikarya</taxon>
        <taxon>Ascomycota</taxon>
        <taxon>Pezizomycotina</taxon>
        <taxon>Sordariomycetes</taxon>
        <taxon>Sordariomycetidae</taxon>
        <taxon>Sordariales</taxon>
        <taxon>Schizotheciaceae</taxon>
        <taxon>Schizothecium</taxon>
    </lineage>
</organism>
<dbReference type="SUPFAM" id="SSF52540">
    <property type="entry name" value="P-loop containing nucleoside triphosphate hydrolases"/>
    <property type="match status" value="1"/>
</dbReference>
<keyword evidence="8" id="KW-0378">Hydrolase</keyword>
<dbReference type="PROSITE" id="PS51192">
    <property type="entry name" value="HELICASE_ATP_BIND_1"/>
    <property type="match status" value="1"/>
</dbReference>
<dbReference type="GO" id="GO:0050688">
    <property type="term" value="P:regulation of defense response to virus"/>
    <property type="evidence" value="ECO:0007669"/>
    <property type="project" value="UniProtKB-KW"/>
</dbReference>
<evidence type="ECO:0000256" key="18">
    <source>
        <dbReference type="SAM" id="MobiDB-lite"/>
    </source>
</evidence>
<comment type="similarity">
    <text evidence="16 17">Belongs to the helicase family. Dicer subfamily.</text>
</comment>
<dbReference type="PROSITE" id="PS00517">
    <property type="entry name" value="RNASE_3_1"/>
    <property type="match status" value="1"/>
</dbReference>
<evidence type="ECO:0000256" key="8">
    <source>
        <dbReference type="ARBA" id="ARBA00022801"/>
    </source>
</evidence>
<dbReference type="GO" id="GO:0005737">
    <property type="term" value="C:cytoplasm"/>
    <property type="evidence" value="ECO:0007669"/>
    <property type="project" value="TreeGrafter"/>
</dbReference>
<dbReference type="InterPro" id="IPR005034">
    <property type="entry name" value="Dicer_dimerisation"/>
</dbReference>
<feature type="domain" description="Helicase ATP-binding" evidence="21">
    <location>
        <begin position="108"/>
        <end position="287"/>
    </location>
</feature>
<dbReference type="CDD" id="cd18034">
    <property type="entry name" value="DEXHc_dicer"/>
    <property type="match status" value="1"/>
</dbReference>
<evidence type="ECO:0000256" key="15">
    <source>
        <dbReference type="ARBA" id="ARBA00023211"/>
    </source>
</evidence>
<evidence type="ECO:0000259" key="21">
    <source>
        <dbReference type="PROSITE" id="PS51192"/>
    </source>
</evidence>
<dbReference type="Pfam" id="PF00271">
    <property type="entry name" value="Helicase_C"/>
    <property type="match status" value="1"/>
</dbReference>
<dbReference type="CDD" id="cd00593">
    <property type="entry name" value="RIBOc"/>
    <property type="match status" value="2"/>
</dbReference>
<comment type="cofactor">
    <cofactor evidence="1">
        <name>Mn(2+)</name>
        <dbReference type="ChEBI" id="CHEBI:29035"/>
    </cofactor>
</comment>
<evidence type="ECO:0000256" key="3">
    <source>
        <dbReference type="ARBA" id="ARBA00020797"/>
    </source>
</evidence>
<evidence type="ECO:0000256" key="12">
    <source>
        <dbReference type="ARBA" id="ARBA00022842"/>
    </source>
</evidence>
<keyword evidence="10" id="KW-0862">Zinc</keyword>
<dbReference type="Pfam" id="PF00636">
    <property type="entry name" value="Ribonuclease_3"/>
    <property type="match status" value="2"/>
</dbReference>
<keyword evidence="4" id="KW-0930">Antiviral protein</keyword>
<gene>
    <name evidence="24" type="ORF">B0T18DRAFT_317614</name>
</gene>
<dbReference type="SMART" id="SM00487">
    <property type="entry name" value="DEXDc"/>
    <property type="match status" value="1"/>
</dbReference>
<dbReference type="CDD" id="cd18802">
    <property type="entry name" value="SF2_C_dicer"/>
    <property type="match status" value="1"/>
</dbReference>
<dbReference type="GO" id="GO:0005524">
    <property type="term" value="F:ATP binding"/>
    <property type="evidence" value="ECO:0007669"/>
    <property type="project" value="UniProtKB-KW"/>
</dbReference>
<dbReference type="PROSITE" id="PS50821">
    <property type="entry name" value="PAZ"/>
    <property type="match status" value="1"/>
</dbReference>
<dbReference type="SUPFAM" id="SSF69065">
    <property type="entry name" value="RNase III domain-like"/>
    <property type="match status" value="2"/>
</dbReference>
<dbReference type="Pfam" id="PF24995">
    <property type="entry name" value="DSRM_2"/>
    <property type="match status" value="1"/>
</dbReference>
<evidence type="ECO:0000256" key="2">
    <source>
        <dbReference type="ARBA" id="ARBA00001946"/>
    </source>
</evidence>
<evidence type="ECO:0000256" key="10">
    <source>
        <dbReference type="ARBA" id="ARBA00022833"/>
    </source>
</evidence>
<dbReference type="InterPro" id="IPR038248">
    <property type="entry name" value="Dicer_dimer_sf"/>
</dbReference>
<feature type="domain" description="RNase III" evidence="19">
    <location>
        <begin position="1066"/>
        <end position="1177"/>
    </location>
</feature>
<dbReference type="InterPro" id="IPR000999">
    <property type="entry name" value="RNase_III_dom"/>
</dbReference>
<keyword evidence="25" id="KW-1185">Reference proteome</keyword>
<evidence type="ECO:0000256" key="6">
    <source>
        <dbReference type="ARBA" id="ARBA00022737"/>
    </source>
</evidence>
<dbReference type="InterPro" id="IPR006935">
    <property type="entry name" value="Helicase/UvrB_N"/>
</dbReference>
<evidence type="ECO:0000256" key="9">
    <source>
        <dbReference type="ARBA" id="ARBA00022806"/>
    </source>
</evidence>
<evidence type="ECO:0000256" key="1">
    <source>
        <dbReference type="ARBA" id="ARBA00001936"/>
    </source>
</evidence>
<dbReference type="InterPro" id="IPR036389">
    <property type="entry name" value="RNase_III_sf"/>
</dbReference>
<feature type="compositionally biased region" description="Polar residues" evidence="18">
    <location>
        <begin position="1"/>
        <end position="10"/>
    </location>
</feature>
<keyword evidence="13 17" id="KW-0694">RNA-binding</keyword>
<dbReference type="FunFam" id="1.10.1520.10:FF:000015">
    <property type="entry name" value="Dicer-like protein 1"/>
    <property type="match status" value="1"/>
</dbReference>
<feature type="domain" description="PAZ" evidence="20">
    <location>
        <begin position="864"/>
        <end position="997"/>
    </location>
</feature>
<evidence type="ECO:0000256" key="4">
    <source>
        <dbReference type="ARBA" id="ARBA00022721"/>
    </source>
</evidence>
<evidence type="ECO:0000313" key="24">
    <source>
        <dbReference type="EMBL" id="KAK0751107.1"/>
    </source>
</evidence>
<evidence type="ECO:0000256" key="11">
    <source>
        <dbReference type="ARBA" id="ARBA00022840"/>
    </source>
</evidence>
<sequence>MQSTPDNLNSVVHDEDEDDGDKSDGDSNPGAEGVRRWIINPAPQTRKLTEKRRADAALFEKWVEQNRHSLARRTRRLVDGDGQSALALMRDFENKKIITNPRDYQLELFERAKIQNTIAVLDTGSGKTLIAALLLRWTLQNEIEDRAKGLPKRTAFFVVDKVALVFQQHAVLSCNLDYPMDRICGEMVEGIESSEFWAKTFTDNMAIVCTADILQTCLSRSWIRMDQINLLIFDEAHHTKKNHPYACIIKDFYLDAEKKPRILGMTASPVDAKVAPERAAAELEALLHSQIATVADPAVIQQTICKPKKEVIVEYDPVVGNMGGSKLQRLLREDIGHHHHFRKSFSFTSYAIAELGTWCAERYWQLLFEGQDMATLESKTVRDAEWDNMDPEKFVNEVRRGRETVVSYSFSQPRLDLSCLSTKVLRLLDVLRDQYKDHDSNRKCIVFVQQRNAAIVLADLFQQPEIAIPGVQVGILMGNGSTNDNHKVSFRDQILAILKFRNGDINCLFATSVAEEGLDIPDCNVIIRFDLYNTLIQYIQSRGRARQDGSEYVHMVERHNNEHKHKIDFVKNAETALRTFCQALPEDRKLTGNDYNMEYFLRKDKGQRQFIMPGTGAKLNYRQSLVYLAAFVACLPHSPEVHLTPQYLVVAAEGEYQCEVILPAASPITSAVGRAHSSKAIAKCSAAYEMCLKLIQGKYLDAHLQPVFTKQLHAMRNARLAISSRKTGEYNMRIKPEIWSSLGEPTKLYAVALTLSAPDALGRPSSPLLLLTRHQAPLVASFPLFFGAGRSSLANCVSIPGTLDVEETKASVLTTFTLRIFEDIFSKQYEAAAENLPYFLAPTCMDHSSDFSSVTSINDIIDWKALSAVQEREKIEYTFDKADNFFQDKLICDPFDGSRKYILLRRCPDMKPTDTVPEGVFPPSHRAWKTCPVHDIYNYSISLWPKSRGHMPFSRDQPVVEAELLPIRRNILDDTMSDEDAAPKLCYLILEPMKLSALPLKVVAMAYNFPAIIHRIDSNLIALDACRLLGLDHIRPDLALEAFTKDSDNSGEHDEETVNFQGGMGNNYERLEFLGDCFLKMATTISLFTLAPDLNEADSHVERMLLICNRNLLNNALEVKLAEYVRSMAFNRRSWYPEGLVLKRGKRTEAKRRHLLADKSIADVCEALIGAAYLTGQERDKSFDMAVQAVSAVVQDKNHSMKTYSEYYAAYQPPKWQTAPPSIIQQDMADRFHPRLGYFFRHPQLLRSAFHHPTYPSSYENLPSYQRLEFLGDALLDMACVDHLFRRFPGADPQWLTEHKMAMVSNQFLGCLGFVLGFHQSILSLGAVQDELSVYVRDMTDALQLAKDEAVAAGRPEADFCRSFWAEVKRAPKCLPDVVEAYVGAMFVDSAYDYARVQDFFDRHVKPWFEDMRLYDAYANNHPINQLQRAMKAKFGCGDCRMMVKETGVPTAGEEEGGWGARLQEVVCGVMVHGQVLASAVAESSRYVKIAAAKNAMKALEGLGVDEFRGRYRCGCAGEDGDKVMEDV</sequence>
<dbReference type="Gene3D" id="1.10.1520.10">
    <property type="entry name" value="Ribonuclease III domain"/>
    <property type="match status" value="2"/>
</dbReference>
<accession>A0AA40F4M2</accession>
<keyword evidence="14" id="KW-0051">Antiviral defense</keyword>
<dbReference type="EMBL" id="JAUKUD010000002">
    <property type="protein sequence ID" value="KAK0751107.1"/>
    <property type="molecule type" value="Genomic_DNA"/>
</dbReference>
<dbReference type="Pfam" id="PF04851">
    <property type="entry name" value="ResIII"/>
    <property type="match status" value="1"/>
</dbReference>
<keyword evidence="15" id="KW-0464">Manganese</keyword>
<dbReference type="InterPro" id="IPR027417">
    <property type="entry name" value="P-loop_NTPase"/>
</dbReference>
<evidence type="ECO:0000259" key="19">
    <source>
        <dbReference type="PROSITE" id="PS50142"/>
    </source>
</evidence>
<reference evidence="24" key="1">
    <citation type="submission" date="2023-06" db="EMBL/GenBank/DDBJ databases">
        <title>Genome-scale phylogeny and comparative genomics of the fungal order Sordariales.</title>
        <authorList>
            <consortium name="Lawrence Berkeley National Laboratory"/>
            <person name="Hensen N."/>
            <person name="Bonometti L."/>
            <person name="Westerberg I."/>
            <person name="Brannstrom I.O."/>
            <person name="Guillou S."/>
            <person name="Cros-Aarteil S."/>
            <person name="Calhoun S."/>
            <person name="Haridas S."/>
            <person name="Kuo A."/>
            <person name="Mondo S."/>
            <person name="Pangilinan J."/>
            <person name="Riley R."/>
            <person name="LaButti K."/>
            <person name="Andreopoulos B."/>
            <person name="Lipzen A."/>
            <person name="Chen C."/>
            <person name="Yanf M."/>
            <person name="Daum C."/>
            <person name="Ng V."/>
            <person name="Clum A."/>
            <person name="Steindorff A."/>
            <person name="Ohm R."/>
            <person name="Martin F."/>
            <person name="Silar P."/>
            <person name="Natvig D."/>
            <person name="Lalanne C."/>
            <person name="Gautier V."/>
            <person name="Ament-velasquez S.L."/>
            <person name="Kruys A."/>
            <person name="Hutchinson M.I."/>
            <person name="Powell A.J."/>
            <person name="Barry K."/>
            <person name="Miller A.N."/>
            <person name="Grigoriev I.V."/>
            <person name="Debuchy R."/>
            <person name="Gladieux P."/>
            <person name="Thoren M.H."/>
            <person name="Johannesson H."/>
        </authorList>
    </citation>
    <scope>NUCLEOTIDE SEQUENCE</scope>
    <source>
        <strain evidence="24">SMH3187-1</strain>
    </source>
</reference>
<dbReference type="InterPro" id="IPR003100">
    <property type="entry name" value="PAZ_dom"/>
</dbReference>
<dbReference type="InterPro" id="IPR014001">
    <property type="entry name" value="Helicase_ATP-bd"/>
</dbReference>
<comment type="cofactor">
    <cofactor evidence="2">
        <name>Mg(2+)</name>
        <dbReference type="ChEBI" id="CHEBI:18420"/>
    </cofactor>
</comment>
<feature type="domain" description="Dicer dsRNA-binding fold" evidence="23">
    <location>
        <begin position="624"/>
        <end position="714"/>
    </location>
</feature>
<feature type="domain" description="Helicase C-terminal" evidence="22">
    <location>
        <begin position="423"/>
        <end position="591"/>
    </location>
</feature>
<evidence type="ECO:0000256" key="7">
    <source>
        <dbReference type="ARBA" id="ARBA00022741"/>
    </source>
</evidence>
<evidence type="ECO:0000256" key="14">
    <source>
        <dbReference type="ARBA" id="ARBA00023118"/>
    </source>
</evidence>
<dbReference type="InterPro" id="IPR001650">
    <property type="entry name" value="Helicase_C-like"/>
</dbReference>